<evidence type="ECO:0000256" key="1">
    <source>
        <dbReference type="SAM" id="MobiDB-lite"/>
    </source>
</evidence>
<keyword evidence="4" id="KW-1185">Reference proteome</keyword>
<dbReference type="EMBL" id="JAODAN010000014">
    <property type="protein sequence ID" value="KAK1920660.1"/>
    <property type="molecule type" value="Genomic_DNA"/>
</dbReference>
<feature type="compositionally biased region" description="Basic residues" evidence="1">
    <location>
        <begin position="124"/>
        <end position="133"/>
    </location>
</feature>
<feature type="region of interest" description="Disordered" evidence="1">
    <location>
        <begin position="113"/>
        <end position="133"/>
    </location>
</feature>
<proteinExistence type="predicted"/>
<dbReference type="EMBL" id="JAODAN010000013">
    <property type="protein sequence ID" value="KAK1920723.1"/>
    <property type="molecule type" value="Genomic_DNA"/>
</dbReference>
<organism evidence="2 4">
    <name type="scientific">Papiliotrema laurentii</name>
    <name type="common">Cryptococcus laurentii</name>
    <dbReference type="NCBI Taxonomy" id="5418"/>
    <lineage>
        <taxon>Eukaryota</taxon>
        <taxon>Fungi</taxon>
        <taxon>Dikarya</taxon>
        <taxon>Basidiomycota</taxon>
        <taxon>Agaricomycotina</taxon>
        <taxon>Tremellomycetes</taxon>
        <taxon>Tremellales</taxon>
        <taxon>Rhynchogastremaceae</taxon>
        <taxon>Papiliotrema</taxon>
    </lineage>
</organism>
<evidence type="ECO:0000313" key="4">
    <source>
        <dbReference type="Proteomes" id="UP001182556"/>
    </source>
</evidence>
<accession>A0AAD9CSJ9</accession>
<gene>
    <name evidence="3" type="ORF">DB88DRAFT_127895</name>
    <name evidence="2" type="ORF">DB88DRAFT_130142</name>
</gene>
<protein>
    <submittedName>
        <fullName evidence="2">Uncharacterized protein</fullName>
    </submittedName>
</protein>
<sequence length="133" mass="14991">MSPLLSSLKVSAVSSWMVSANSFPRISPGRQSPCLSALLRSDDQNHRQPTIRLLRHFPFPPLISVIVAAEILQIYSDGGHCKDYWRYCFPAFIVSSRLVGVLEKAVLSKESREMAENTAAHSGPNRKRQPLWW</sequence>
<name>A0AAD9CSJ9_PAPLA</name>
<evidence type="ECO:0000313" key="3">
    <source>
        <dbReference type="EMBL" id="KAK1920723.1"/>
    </source>
</evidence>
<dbReference type="Proteomes" id="UP001182556">
    <property type="component" value="Unassembled WGS sequence"/>
</dbReference>
<reference evidence="2" key="1">
    <citation type="submission" date="2023-02" db="EMBL/GenBank/DDBJ databases">
        <title>Identification and recombinant expression of a fungal hydrolase from Papiliotrema laurentii that hydrolyzes apple cutin and clears colloidal polyester polyurethane.</title>
        <authorList>
            <consortium name="DOE Joint Genome Institute"/>
            <person name="Roman V.A."/>
            <person name="Bojanowski C."/>
            <person name="Crable B.R."/>
            <person name="Wagner D.N."/>
            <person name="Hung C.S."/>
            <person name="Nadeau L.J."/>
            <person name="Schratz L."/>
            <person name="Haridas S."/>
            <person name="Pangilinan J."/>
            <person name="Lipzen A."/>
            <person name="Na H."/>
            <person name="Yan M."/>
            <person name="Ng V."/>
            <person name="Grigoriev I.V."/>
            <person name="Spatafora J.W."/>
            <person name="Barlow D."/>
            <person name="Biffinger J."/>
            <person name="Kelley-Loughnane N."/>
            <person name="Varaljay V.A."/>
            <person name="Crookes-Goodson W.J."/>
        </authorList>
    </citation>
    <scope>NUCLEOTIDE SEQUENCE</scope>
    <source>
        <strain evidence="2">5307AH</strain>
    </source>
</reference>
<evidence type="ECO:0000313" key="2">
    <source>
        <dbReference type="EMBL" id="KAK1920660.1"/>
    </source>
</evidence>
<dbReference type="AlphaFoldDB" id="A0AAD9CSJ9"/>
<comment type="caution">
    <text evidence="2">The sequence shown here is derived from an EMBL/GenBank/DDBJ whole genome shotgun (WGS) entry which is preliminary data.</text>
</comment>